<gene>
    <name evidence="5" type="ORF">NCTC12998_01461</name>
</gene>
<feature type="transmembrane region" description="Helical" evidence="4">
    <location>
        <begin position="66"/>
        <end position="87"/>
    </location>
</feature>
<reference evidence="5 6" key="1">
    <citation type="submission" date="2019-03" db="EMBL/GenBank/DDBJ databases">
        <authorList>
            <consortium name="Pathogen Informatics"/>
        </authorList>
    </citation>
    <scope>NUCLEOTIDE SEQUENCE [LARGE SCALE GENOMIC DNA]</scope>
    <source>
        <strain evidence="5 6">NCTC12998</strain>
    </source>
</reference>
<dbReference type="GO" id="GO:0022857">
    <property type="term" value="F:transmembrane transporter activity"/>
    <property type="evidence" value="ECO:0007669"/>
    <property type="project" value="InterPro"/>
</dbReference>
<feature type="transmembrane region" description="Helical" evidence="4">
    <location>
        <begin position="41"/>
        <end position="60"/>
    </location>
</feature>
<evidence type="ECO:0000256" key="4">
    <source>
        <dbReference type="SAM" id="Phobius"/>
    </source>
</evidence>
<feature type="transmembrane region" description="Helical" evidence="4">
    <location>
        <begin position="12"/>
        <end position="29"/>
    </location>
</feature>
<dbReference type="SUPFAM" id="SSF103473">
    <property type="entry name" value="MFS general substrate transporter"/>
    <property type="match status" value="1"/>
</dbReference>
<dbReference type="Gene3D" id="1.20.1250.20">
    <property type="entry name" value="MFS general substrate transporter like domains"/>
    <property type="match status" value="1"/>
</dbReference>
<evidence type="ECO:0000313" key="6">
    <source>
        <dbReference type="Proteomes" id="UP000345637"/>
    </source>
</evidence>
<dbReference type="Pfam" id="PF07690">
    <property type="entry name" value="MFS_1"/>
    <property type="match status" value="1"/>
</dbReference>
<dbReference type="Proteomes" id="UP000345637">
    <property type="component" value="Unassembled WGS sequence"/>
</dbReference>
<name>A0A485AKA7_RAOPL</name>
<evidence type="ECO:0000256" key="3">
    <source>
        <dbReference type="ARBA" id="ARBA00023136"/>
    </source>
</evidence>
<proteinExistence type="predicted"/>
<evidence type="ECO:0000256" key="2">
    <source>
        <dbReference type="ARBA" id="ARBA00022989"/>
    </source>
</evidence>
<sequence>MDKGLERGDGGSAGWTIVLTGDAFFQAPLGWVADKFGIRRVHLSCAVVFCLALAALPFLLTSPVQLIVGCLILGAAAGALYTLSLGARR</sequence>
<evidence type="ECO:0000313" key="5">
    <source>
        <dbReference type="EMBL" id="VFS60901.1"/>
    </source>
</evidence>
<organism evidence="5 6">
    <name type="scientific">Raoultella planticola</name>
    <name type="common">Klebsiella planticola</name>
    <dbReference type="NCBI Taxonomy" id="575"/>
    <lineage>
        <taxon>Bacteria</taxon>
        <taxon>Pseudomonadati</taxon>
        <taxon>Pseudomonadota</taxon>
        <taxon>Gammaproteobacteria</taxon>
        <taxon>Enterobacterales</taxon>
        <taxon>Enterobacteriaceae</taxon>
        <taxon>Klebsiella/Raoultella group</taxon>
        <taxon>Raoultella</taxon>
    </lineage>
</organism>
<dbReference type="AlphaFoldDB" id="A0A485AKA7"/>
<keyword evidence="1 4" id="KW-0812">Transmembrane</keyword>
<dbReference type="InterPro" id="IPR011701">
    <property type="entry name" value="MFS"/>
</dbReference>
<evidence type="ECO:0000256" key="1">
    <source>
        <dbReference type="ARBA" id="ARBA00022692"/>
    </source>
</evidence>
<keyword evidence="2 4" id="KW-1133">Transmembrane helix</keyword>
<accession>A0A485AKA7</accession>
<protein>
    <submittedName>
        <fullName evidence="5">Major Facilitator Superfamily</fullName>
    </submittedName>
</protein>
<dbReference type="EMBL" id="CAADJE010000017">
    <property type="protein sequence ID" value="VFS60901.1"/>
    <property type="molecule type" value="Genomic_DNA"/>
</dbReference>
<keyword evidence="3 4" id="KW-0472">Membrane</keyword>
<dbReference type="InterPro" id="IPR036259">
    <property type="entry name" value="MFS_trans_sf"/>
</dbReference>